<dbReference type="Pfam" id="PF26595">
    <property type="entry name" value="A_ENA"/>
    <property type="match status" value="1"/>
</dbReference>
<protein>
    <recommendedName>
        <fullName evidence="2">BclA C-terminal domain-containing protein</fullName>
    </recommendedName>
</protein>
<gene>
    <name evidence="3" type="ORF">QD47_24515</name>
</gene>
<name>A0A0D7WZE1_9BACL</name>
<dbReference type="PATRIC" id="fig|159743.3.peg.5426"/>
<dbReference type="Pfam" id="PF18573">
    <property type="entry name" value="BclA_C"/>
    <property type="match status" value="1"/>
</dbReference>
<feature type="region of interest" description="Disordered" evidence="1">
    <location>
        <begin position="99"/>
        <end position="124"/>
    </location>
</feature>
<dbReference type="InterPro" id="IPR058705">
    <property type="entry name" value="A_ENA"/>
</dbReference>
<accession>A0A0D7WZE1</accession>
<dbReference type="RefSeq" id="WP_052646908.1">
    <property type="nucleotide sequence ID" value="NZ_JTHP01000067.1"/>
</dbReference>
<dbReference type="Gene3D" id="2.60.120.40">
    <property type="match status" value="1"/>
</dbReference>
<dbReference type="Proteomes" id="UP000032534">
    <property type="component" value="Unassembled WGS sequence"/>
</dbReference>
<dbReference type="InterPro" id="IPR041415">
    <property type="entry name" value="BclA_C"/>
</dbReference>
<dbReference type="PANTHER" id="PTHR24637:SF421">
    <property type="entry name" value="CUTICLE COLLAGEN DPY-2"/>
    <property type="match status" value="1"/>
</dbReference>
<keyword evidence="4" id="KW-1185">Reference proteome</keyword>
<feature type="compositionally biased region" description="Low complexity" evidence="1">
    <location>
        <begin position="99"/>
        <end position="110"/>
    </location>
</feature>
<reference evidence="3 4" key="1">
    <citation type="submission" date="2014-11" db="EMBL/GenBank/DDBJ databases">
        <title>Draft Genome Sequences of Paenibacillus polymyxa NRRL B-30509 and Paenibacillus terrae NRRL B-30644, Strains from a Poultry Environment that Produce Tridecaptin A and Paenicidins.</title>
        <authorList>
            <person name="van Belkum M.J."/>
            <person name="Lohans C.T."/>
            <person name="Vederas J.C."/>
        </authorList>
    </citation>
    <scope>NUCLEOTIDE SEQUENCE [LARGE SCALE GENOMIC DNA]</scope>
    <source>
        <strain evidence="3 4">NRRL B-30644</strain>
    </source>
</reference>
<dbReference type="InterPro" id="IPR008983">
    <property type="entry name" value="Tumour_necrosis_fac-like_dom"/>
</dbReference>
<sequence length="358" mass="33769">MSFPNIPNVTPTINLTRDDAINLLLSSIAFEELGLSHIINAEGEKIQYVLGTIPGLTRGTATIADVLAVDQSVKSVLDTTVKKELLLQAKLENVLAAPTLAGPTGSTGPTGPAGGPIGPTGATGATGAAGATGATGAAGTAGATGAVGATGATGVAGLAGATGATGLVGATGPAGAAGAVGPVGPAGGTGSIGVTGATGTGVTGATGVAGATGVTGATGINITATNAFVANTTGGLITVLLGGTNVTFPGPPQTLSGGVTINGTNDVLTLANAGTYYINYELNTTVGLLLSSRLLINGVQAPGSVLSPVISLSSYNNTVIVNVAAATTISVQFFGAVGAATLVGGGATGASLTIIRLN</sequence>
<evidence type="ECO:0000259" key="2">
    <source>
        <dbReference type="Pfam" id="PF18573"/>
    </source>
</evidence>
<feature type="domain" description="BclA C-terminal" evidence="2">
    <location>
        <begin position="227"/>
        <end position="358"/>
    </location>
</feature>
<evidence type="ECO:0000313" key="3">
    <source>
        <dbReference type="EMBL" id="KJD43122.1"/>
    </source>
</evidence>
<comment type="caution">
    <text evidence="3">The sequence shown here is derived from an EMBL/GenBank/DDBJ whole genome shotgun (WGS) entry which is preliminary data.</text>
</comment>
<dbReference type="EMBL" id="JTHP01000067">
    <property type="protein sequence ID" value="KJD43122.1"/>
    <property type="molecule type" value="Genomic_DNA"/>
</dbReference>
<dbReference type="OrthoDB" id="2082444at2"/>
<dbReference type="PANTHER" id="PTHR24637">
    <property type="entry name" value="COLLAGEN"/>
    <property type="match status" value="1"/>
</dbReference>
<evidence type="ECO:0000256" key="1">
    <source>
        <dbReference type="SAM" id="MobiDB-lite"/>
    </source>
</evidence>
<organism evidence="3 4">
    <name type="scientific">Paenibacillus terrae</name>
    <dbReference type="NCBI Taxonomy" id="159743"/>
    <lineage>
        <taxon>Bacteria</taxon>
        <taxon>Bacillati</taxon>
        <taxon>Bacillota</taxon>
        <taxon>Bacilli</taxon>
        <taxon>Bacillales</taxon>
        <taxon>Paenibacillaceae</taxon>
        <taxon>Paenibacillus</taxon>
    </lineage>
</organism>
<proteinExistence type="predicted"/>
<evidence type="ECO:0000313" key="4">
    <source>
        <dbReference type="Proteomes" id="UP000032534"/>
    </source>
</evidence>
<dbReference type="AlphaFoldDB" id="A0A0D7WZE1"/>